<evidence type="ECO:0000313" key="1">
    <source>
        <dbReference type="EMBL" id="MDA4845231.1"/>
    </source>
</evidence>
<accession>A0ABT4VKN2</accession>
<comment type="caution">
    <text evidence="1">The sequence shown here is derived from an EMBL/GenBank/DDBJ whole genome shotgun (WGS) entry which is preliminary data.</text>
</comment>
<dbReference type="Proteomes" id="UP001148313">
    <property type="component" value="Unassembled WGS sequence"/>
</dbReference>
<sequence>MCGVTGFFAGCELAELCQGGRGACSLIDGPDALFDWHRRAAVRNAPRYMLNEDDIGDHLFPQKLAPVLKHPRVRQLDGEHICGLLNNHLFRYLDFTAKLEMAVVNDVVKDIAFGHMPMPLDDLAILAAHKIYVDEAFHALMSVDLLQQAQQLLQVEAILPKAPRFLRELRGHLSAAKSEEERRLIRLFFVIVSETLITNSLTDIRQDRNLPVAVRKTLAQHAKDEAAHQKFFLGLLRGLWPVLRPSDQAFCLLLIPRFVHAFVAPDYQAMASELHAFGLSLDDAQIVIRETYEAKVIDQFAQTCSSDLVLLIEELTSTQTNEAWRLFRQTGGLAA</sequence>
<dbReference type="RefSeq" id="WP_271088839.1">
    <property type="nucleotide sequence ID" value="NZ_JAPJZH010000004.1"/>
</dbReference>
<dbReference type="Pfam" id="PF11583">
    <property type="entry name" value="AurF"/>
    <property type="match status" value="1"/>
</dbReference>
<dbReference type="InterPro" id="IPR025859">
    <property type="entry name" value="AurF/CmlI"/>
</dbReference>
<name>A0ABT4VKN2_9HYPH</name>
<evidence type="ECO:0000313" key="2">
    <source>
        <dbReference type="Proteomes" id="UP001148313"/>
    </source>
</evidence>
<proteinExistence type="predicted"/>
<dbReference type="EMBL" id="JAPJZH010000004">
    <property type="protein sequence ID" value="MDA4845231.1"/>
    <property type="molecule type" value="Genomic_DNA"/>
</dbReference>
<gene>
    <name evidence="1" type="ORF">OOZ53_07710</name>
</gene>
<dbReference type="Gene3D" id="1.10.620.20">
    <property type="entry name" value="Ribonucleotide Reductase, subunit A"/>
    <property type="match status" value="1"/>
</dbReference>
<protein>
    <submittedName>
        <fullName evidence="1">Diiron oxygenase</fullName>
    </submittedName>
</protein>
<reference evidence="1" key="1">
    <citation type="submission" date="2022-11" db="EMBL/GenBank/DDBJ databases">
        <title>Hoeflea poritis sp. nov., isolated from scleractinian coral Porites lutea.</title>
        <authorList>
            <person name="Zhang G."/>
            <person name="Wei Q."/>
            <person name="Cai L."/>
        </authorList>
    </citation>
    <scope>NUCLEOTIDE SEQUENCE</scope>
    <source>
        <strain evidence="1">E7-10</strain>
    </source>
</reference>
<keyword evidence="2" id="KW-1185">Reference proteome</keyword>
<dbReference type="InterPro" id="IPR012348">
    <property type="entry name" value="RNR-like"/>
</dbReference>
<organism evidence="1 2">
    <name type="scientific">Hoeflea poritis</name>
    <dbReference type="NCBI Taxonomy" id="2993659"/>
    <lineage>
        <taxon>Bacteria</taxon>
        <taxon>Pseudomonadati</taxon>
        <taxon>Pseudomonadota</taxon>
        <taxon>Alphaproteobacteria</taxon>
        <taxon>Hyphomicrobiales</taxon>
        <taxon>Rhizobiaceae</taxon>
        <taxon>Hoeflea</taxon>
    </lineage>
</organism>